<sequence length="286" mass="33469">MFIAPMLLESRPEPFSDDGWIFEPKLDGHRVIMSRQSDETRLWTMQGNECTRQFPELHLPPMDGDFVLDGEVCCTDPETEAIDVELVMERFRLKKKNKIDTYSKQQPVNYIVWDILFHKGRDLRQLPLMKRRSILESVLESNPNISIVPHIDGRGEDLWEYVVANRMEGIVGKRKNSKYVSRQSHDWQQIINYQYADVYLAGYRKDGSGWLIHLEENGRLRPSGMLELGVTAEHRETFMSLSRKLQAREGPSFVYLEPKIRARVKYRNRTRGGMLRKPELVQICAE</sequence>
<feature type="domain" description="ATP-dependent DNA ligase family profile" evidence="2">
    <location>
        <begin position="101"/>
        <end position="211"/>
    </location>
</feature>
<dbReference type="SUPFAM" id="SSF56091">
    <property type="entry name" value="DNA ligase/mRNA capping enzyme, catalytic domain"/>
    <property type="match status" value="1"/>
</dbReference>
<dbReference type="PANTHER" id="PTHR45997:SF1">
    <property type="entry name" value="DNA LIGASE 4"/>
    <property type="match status" value="1"/>
</dbReference>
<dbReference type="GO" id="GO:0005524">
    <property type="term" value="F:ATP binding"/>
    <property type="evidence" value="ECO:0007669"/>
    <property type="project" value="InterPro"/>
</dbReference>
<evidence type="ECO:0000313" key="4">
    <source>
        <dbReference type="Proteomes" id="UP000450917"/>
    </source>
</evidence>
<dbReference type="Proteomes" id="UP000450917">
    <property type="component" value="Unassembled WGS sequence"/>
</dbReference>
<evidence type="ECO:0000259" key="2">
    <source>
        <dbReference type="PROSITE" id="PS50160"/>
    </source>
</evidence>
<evidence type="ECO:0000256" key="1">
    <source>
        <dbReference type="ARBA" id="ARBA00034003"/>
    </source>
</evidence>
<keyword evidence="3" id="KW-0436">Ligase</keyword>
<dbReference type="RefSeq" id="WP_127608452.1">
    <property type="nucleotide sequence ID" value="NZ_JARTHJ010000052.1"/>
</dbReference>
<dbReference type="GO" id="GO:0006297">
    <property type="term" value="P:nucleotide-excision repair, DNA gap filling"/>
    <property type="evidence" value="ECO:0007669"/>
    <property type="project" value="TreeGrafter"/>
</dbReference>
<dbReference type="PANTHER" id="PTHR45997">
    <property type="entry name" value="DNA LIGASE 4"/>
    <property type="match status" value="1"/>
</dbReference>
<dbReference type="Pfam" id="PF01068">
    <property type="entry name" value="DNA_ligase_A_M"/>
    <property type="match status" value="1"/>
</dbReference>
<organism evidence="3 4">
    <name type="scientific">Paenibacillus validus</name>
    <dbReference type="NCBI Taxonomy" id="44253"/>
    <lineage>
        <taxon>Bacteria</taxon>
        <taxon>Bacillati</taxon>
        <taxon>Bacillota</taxon>
        <taxon>Bacilli</taxon>
        <taxon>Bacillales</taxon>
        <taxon>Paenibacillaceae</taxon>
        <taxon>Paenibacillus</taxon>
    </lineage>
</organism>
<dbReference type="Gene3D" id="3.30.1490.70">
    <property type="match status" value="1"/>
</dbReference>
<reference evidence="3 4" key="1">
    <citation type="submission" date="2019-11" db="EMBL/GenBank/DDBJ databases">
        <title>Draft genome sequences of five Paenibacillus species of dairy origin.</title>
        <authorList>
            <person name="Olajide A.M."/>
            <person name="Chen S."/>
            <person name="Lapointe G."/>
        </authorList>
    </citation>
    <scope>NUCLEOTIDE SEQUENCE [LARGE SCALE GENOMIC DNA]</scope>
    <source>
        <strain evidence="3 4">2CS3</strain>
    </source>
</reference>
<protein>
    <submittedName>
        <fullName evidence="3">ATP-dependent DNA ligase</fullName>
    </submittedName>
</protein>
<gene>
    <name evidence="3" type="ORF">GNP93_23905</name>
</gene>
<dbReference type="InterPro" id="IPR029710">
    <property type="entry name" value="LIG4"/>
</dbReference>
<comment type="catalytic activity">
    <reaction evidence="1">
        <text>ATP + (deoxyribonucleotide)n-3'-hydroxyl + 5'-phospho-(deoxyribonucleotide)m = (deoxyribonucleotide)n+m + AMP + diphosphate.</text>
        <dbReference type="EC" id="6.5.1.1"/>
    </reaction>
</comment>
<dbReference type="EMBL" id="WNZX01000030">
    <property type="protein sequence ID" value="MUG73671.1"/>
    <property type="molecule type" value="Genomic_DNA"/>
</dbReference>
<evidence type="ECO:0000313" key="3">
    <source>
        <dbReference type="EMBL" id="MUG73671.1"/>
    </source>
</evidence>
<dbReference type="GO" id="GO:0003677">
    <property type="term" value="F:DNA binding"/>
    <property type="evidence" value="ECO:0007669"/>
    <property type="project" value="InterPro"/>
</dbReference>
<dbReference type="AlphaFoldDB" id="A0A7X2ZEZ9"/>
<dbReference type="CDD" id="cd07906">
    <property type="entry name" value="Adenylation_DNA_ligase_LigD_LigC"/>
    <property type="match status" value="1"/>
</dbReference>
<keyword evidence="4" id="KW-1185">Reference proteome</keyword>
<dbReference type="InterPro" id="IPR012340">
    <property type="entry name" value="NA-bd_OB-fold"/>
</dbReference>
<dbReference type="InterPro" id="IPR012310">
    <property type="entry name" value="DNA_ligase_ATP-dep_cent"/>
</dbReference>
<dbReference type="GO" id="GO:0003910">
    <property type="term" value="F:DNA ligase (ATP) activity"/>
    <property type="evidence" value="ECO:0007669"/>
    <property type="project" value="UniProtKB-EC"/>
</dbReference>
<dbReference type="Gene3D" id="3.30.470.30">
    <property type="entry name" value="DNA ligase/mRNA capping enzyme"/>
    <property type="match status" value="1"/>
</dbReference>
<dbReference type="GO" id="GO:0006310">
    <property type="term" value="P:DNA recombination"/>
    <property type="evidence" value="ECO:0007669"/>
    <property type="project" value="InterPro"/>
</dbReference>
<comment type="caution">
    <text evidence="3">The sequence shown here is derived from an EMBL/GenBank/DDBJ whole genome shotgun (WGS) entry which is preliminary data.</text>
</comment>
<dbReference type="GO" id="GO:0006303">
    <property type="term" value="P:double-strand break repair via nonhomologous end joining"/>
    <property type="evidence" value="ECO:0007669"/>
    <property type="project" value="TreeGrafter"/>
</dbReference>
<dbReference type="PROSITE" id="PS50160">
    <property type="entry name" value="DNA_LIGASE_A3"/>
    <property type="match status" value="1"/>
</dbReference>
<dbReference type="SUPFAM" id="SSF50249">
    <property type="entry name" value="Nucleic acid-binding proteins"/>
    <property type="match status" value="1"/>
</dbReference>
<proteinExistence type="predicted"/>
<accession>A0A7X2ZEZ9</accession>
<name>A0A7X2ZEZ9_9BACL</name>